<feature type="binding site" evidence="8">
    <location>
        <position position="490"/>
    </location>
    <ligand>
        <name>Mn(2+)</name>
        <dbReference type="ChEBI" id="CHEBI:29035"/>
    </ligand>
</feature>
<evidence type="ECO:0000256" key="1">
    <source>
        <dbReference type="ARBA" id="ARBA00004555"/>
    </source>
</evidence>
<keyword evidence="13" id="KW-0418">Kinase</keyword>
<keyword evidence="4" id="KW-1015">Disulfide bond</keyword>
<organism evidence="12 13">
    <name type="scientific">Clupea harengus</name>
    <name type="common">Atlantic herring</name>
    <dbReference type="NCBI Taxonomy" id="7950"/>
    <lineage>
        <taxon>Eukaryota</taxon>
        <taxon>Metazoa</taxon>
        <taxon>Chordata</taxon>
        <taxon>Craniata</taxon>
        <taxon>Vertebrata</taxon>
        <taxon>Euteleostomi</taxon>
        <taxon>Actinopterygii</taxon>
        <taxon>Neopterygii</taxon>
        <taxon>Teleostei</taxon>
        <taxon>Clupei</taxon>
        <taxon>Clupeiformes</taxon>
        <taxon>Clupeoidei</taxon>
        <taxon>Clupeidae</taxon>
        <taxon>Clupea</taxon>
    </lineage>
</organism>
<dbReference type="GO" id="GO:0004674">
    <property type="term" value="F:protein serine/threonine kinase activity"/>
    <property type="evidence" value="ECO:0007669"/>
    <property type="project" value="UniProtKB-KW"/>
</dbReference>
<proteinExistence type="inferred from homology"/>
<evidence type="ECO:0000256" key="6">
    <source>
        <dbReference type="PIRSR" id="PIRSR624869-1"/>
    </source>
</evidence>
<keyword evidence="13" id="KW-0723">Serine/threonine-protein kinase</keyword>
<dbReference type="PANTHER" id="PTHR12450:SF11">
    <property type="entry name" value="EXTRACELLULAR SERINE_THREONINE PROTEIN KINASE FAM20C"/>
    <property type="match status" value="1"/>
</dbReference>
<dbReference type="AlphaFoldDB" id="A0A6P3VU07"/>
<keyword evidence="10" id="KW-0472">Membrane</keyword>
<evidence type="ECO:0000313" key="13">
    <source>
        <dbReference type="RefSeq" id="XP_012681013.2"/>
    </source>
</evidence>
<gene>
    <name evidence="13" type="primary">fam20ca</name>
</gene>
<keyword evidence="8" id="KW-0464">Manganese</keyword>
<evidence type="ECO:0000256" key="5">
    <source>
        <dbReference type="ARBA" id="ARBA00023180"/>
    </source>
</evidence>
<keyword evidence="7" id="KW-0067">ATP-binding</keyword>
<dbReference type="CTD" id="792520"/>
<keyword evidence="3" id="KW-0333">Golgi apparatus</keyword>
<dbReference type="GO" id="GO:0070166">
    <property type="term" value="P:enamel mineralization"/>
    <property type="evidence" value="ECO:0007669"/>
    <property type="project" value="TreeGrafter"/>
</dbReference>
<dbReference type="KEGG" id="char:105898523"/>
<keyword evidence="7" id="KW-0547">Nucleotide-binding</keyword>
<comment type="subcellular location">
    <subcellularLocation>
        <location evidence="1">Golgi apparatus</location>
    </subcellularLocation>
</comment>
<accession>A0A6P3VU07</accession>
<evidence type="ECO:0000259" key="11">
    <source>
        <dbReference type="Pfam" id="PF06702"/>
    </source>
</evidence>
<comment type="similarity">
    <text evidence="2">Belongs to the FAM20 family.</text>
</comment>
<feature type="binding site" evidence="7">
    <location>
        <begin position="401"/>
        <end position="404"/>
    </location>
    <ligand>
        <name>ATP</name>
        <dbReference type="ChEBI" id="CHEBI:30616"/>
    </ligand>
</feature>
<feature type="binding site" evidence="7">
    <location>
        <position position="318"/>
    </location>
    <ligand>
        <name>ATP</name>
        <dbReference type="ChEBI" id="CHEBI:30616"/>
    </ligand>
</feature>
<dbReference type="InterPro" id="IPR009581">
    <property type="entry name" value="FAM20_C"/>
</dbReference>
<evidence type="ECO:0000256" key="8">
    <source>
        <dbReference type="PIRSR" id="PIRSR624869-3"/>
    </source>
</evidence>
<feature type="region of interest" description="Disordered" evidence="9">
    <location>
        <begin position="207"/>
        <end position="229"/>
    </location>
</feature>
<evidence type="ECO:0000256" key="9">
    <source>
        <dbReference type="SAM" id="MobiDB-lite"/>
    </source>
</evidence>
<dbReference type="GeneID" id="105898523"/>
<feature type="binding site" evidence="8">
    <location>
        <position position="318"/>
    </location>
    <ligand>
        <name>Mn(2+)</name>
        <dbReference type="ChEBI" id="CHEBI:29035"/>
    </ligand>
</feature>
<evidence type="ECO:0000256" key="4">
    <source>
        <dbReference type="ARBA" id="ARBA00023157"/>
    </source>
</evidence>
<evidence type="ECO:0000313" key="12">
    <source>
        <dbReference type="Proteomes" id="UP000515152"/>
    </source>
</evidence>
<evidence type="ECO:0000256" key="2">
    <source>
        <dbReference type="ARBA" id="ARBA00006557"/>
    </source>
</evidence>
<name>A0A6P3VU07_CLUHA</name>
<keyword evidence="12" id="KW-1185">Reference proteome</keyword>
<dbReference type="PANTHER" id="PTHR12450">
    <property type="entry name" value="DENTIN MATRIX PROTEIN 4 PROTEIN FAM20"/>
    <property type="match status" value="1"/>
</dbReference>
<dbReference type="OrthoDB" id="8583677at2759"/>
<dbReference type="Proteomes" id="UP000515152">
    <property type="component" value="Chromosome 1"/>
</dbReference>
<feature type="binding site" evidence="7">
    <location>
        <position position="475"/>
    </location>
    <ligand>
        <name>ATP</name>
        <dbReference type="ChEBI" id="CHEBI:30616"/>
    </ligand>
</feature>
<evidence type="ECO:0000256" key="10">
    <source>
        <dbReference type="SAM" id="Phobius"/>
    </source>
</evidence>
<dbReference type="RefSeq" id="XP_012681013.2">
    <property type="nucleotide sequence ID" value="XM_012825559.3"/>
</dbReference>
<dbReference type="Pfam" id="PF06702">
    <property type="entry name" value="Fam20C"/>
    <property type="match status" value="1"/>
</dbReference>
<comment type="cofactor">
    <cofactor evidence="8">
        <name>Mn(2+)</name>
        <dbReference type="ChEBI" id="CHEBI:29035"/>
    </cofactor>
</comment>
<feature type="binding site" evidence="7">
    <location>
        <position position="490"/>
    </location>
    <ligand>
        <name>ATP</name>
        <dbReference type="ChEBI" id="CHEBI:30616"/>
    </ligand>
</feature>
<keyword evidence="8" id="KW-0479">Metal-binding</keyword>
<feature type="transmembrane region" description="Helical" evidence="10">
    <location>
        <begin position="45"/>
        <end position="64"/>
    </location>
</feature>
<dbReference type="InterPro" id="IPR024869">
    <property type="entry name" value="FAM20"/>
</dbReference>
<sequence>MLYIACRTKLTYLRWWCYLVKTHNIIGTVYLIVNVKMILFRKFRVLILMVFLVACTMHIMIDLLPKLEKRAAGTNSGTGGCSCSHNPSEEPRNWAKQQARSGPESGWPNKHTLRILQDFSNEPSSNLTSHSLEKVTGTVDKADSEKRIPLVPGNIKDTGAGKKRYAPGFSRLAALYDHPLYKIDPPSLKDDDTLFSVNTDIRLYPKTAGNPEWHNEGNAEEEEYSPTGGATTESYPNWLRFHVGINRYELYSRHNPTIDALLKDLVSQSITSVAMKSGGTQLKLIMTFHNYGQALFKPMKQTREKETPPDFFYFSDFERHNAEVAAFHLDRILDFRRVPPVAGRLVNMTREIRDVTRDKKLWRTFFISPANNICFYGECSYYCSTEHALCGKPDQIEGSLAAFLPDLALAKRKTWRSPWRRSYHKRKKAEWEVDPDYCDEVKQTPPYDQGTRLLDVMDMAVFDFLMGNMDRHHYETFEKFGNETFIIHLDNGRGFGKHSHDELSILVPLSQCCRVKRSTYLRLQLLAKEEFKLSTLMEESLLRDRLSPVLIRPHLEALDRRLRVVLKVLSDCVEKEGFASVVEDDLRSPHHESGARGR</sequence>
<evidence type="ECO:0000256" key="7">
    <source>
        <dbReference type="PIRSR" id="PIRSR624869-2"/>
    </source>
</evidence>
<reference evidence="13" key="1">
    <citation type="submission" date="2025-08" db="UniProtKB">
        <authorList>
            <consortium name="RefSeq"/>
        </authorList>
    </citation>
    <scope>IDENTIFICATION</scope>
</reference>
<keyword evidence="13" id="KW-0808">Transferase</keyword>
<feature type="domain" description="FAM20 C-terminal" evidence="11">
    <location>
        <begin position="365"/>
        <end position="581"/>
    </location>
</feature>
<keyword evidence="10" id="KW-0812">Transmembrane</keyword>
<feature type="binding site" evidence="7">
    <location>
        <position position="281"/>
    </location>
    <ligand>
        <name>ATP</name>
        <dbReference type="ChEBI" id="CHEBI:30616"/>
    </ligand>
</feature>
<dbReference type="GO" id="GO:0005524">
    <property type="term" value="F:ATP binding"/>
    <property type="evidence" value="ECO:0007669"/>
    <property type="project" value="UniProtKB-KW"/>
</dbReference>
<keyword evidence="5" id="KW-0325">Glycoprotein</keyword>
<dbReference type="GO" id="GO:0005794">
    <property type="term" value="C:Golgi apparatus"/>
    <property type="evidence" value="ECO:0007669"/>
    <property type="project" value="UniProtKB-SubCell"/>
</dbReference>
<feature type="binding site" evidence="7">
    <location>
        <position position="297"/>
    </location>
    <ligand>
        <name>ATP</name>
        <dbReference type="ChEBI" id="CHEBI:30616"/>
    </ligand>
</feature>
<feature type="region of interest" description="Disordered" evidence="9">
    <location>
        <begin position="77"/>
        <end position="108"/>
    </location>
</feature>
<keyword evidence="10" id="KW-1133">Transmembrane helix</keyword>
<evidence type="ECO:0000256" key="3">
    <source>
        <dbReference type="ARBA" id="ARBA00023034"/>
    </source>
</evidence>
<feature type="active site" evidence="6">
    <location>
        <position position="470"/>
    </location>
</feature>
<protein>
    <submittedName>
        <fullName evidence="13">Extracellular serine/threonine protein kinase FAM20C</fullName>
    </submittedName>
</protein>
<dbReference type="GO" id="GO:0046872">
    <property type="term" value="F:metal ion binding"/>
    <property type="evidence" value="ECO:0007669"/>
    <property type="project" value="UniProtKB-KW"/>
</dbReference>